<proteinExistence type="predicted"/>
<dbReference type="CDD" id="cd00170">
    <property type="entry name" value="SEC14"/>
    <property type="match status" value="1"/>
</dbReference>
<feature type="region of interest" description="Disordered" evidence="1">
    <location>
        <begin position="214"/>
        <end position="266"/>
    </location>
</feature>
<sequence>MSGSQRLPVERTDSFYKDSDLLSSTTDCVELNGEAEQQVTEAIKALLDILKGRVASSGTFTTPTCQTVDSVMAMEYFADFSYGLTPGEARYVVYRYLKSSGMNIRKAVERMARSAEWRKKQNMNKMALFPCIIPMRGFEQRTMCEELRLPFMSHTSFSKRRLDAEGRLRLEHESIEYGDTPRRRLYADLTGTTVSDQSTRLDLNHSGCLSTQQSVRVSRAASSSTPAAGPANEQTLEADESVRIDRDVESARASSSKERQHKCDDKKGGGALLRSLWSLLPLFRFESGRCSPHVLASQHASVSTVTSEARRHSRFHSILSVGSCSERAKSDAEADELETHDMEEVADFLSTAGAARAVMATLNARYADCLNFHGILQPIAAVITKHVPFSFHYWDLMGHPIMYCRLGGLHSKCLMEELFALTPIDAEPRVLVMLFNTYALLVLEQLIRYCNRRSRESAGIFHDLLPSTPCMNRQRKGCESPAPTRSPSSFQRCSLLGSFVIVVDCAGVKFRRYLYKPLLVLVRAIVQMNMHHYPELLHHLYVTNCTTVVSWSYLMLRGMLTKATREKVTFCSKFNTVSTLCNNISSALVPQELGGNCHCPGGCIPSMATMLDTHSTTANRSPGDAHSSITTPLGDGDSDSHTEQVAQQFGEEGLAFNRLRCTAQRLVLKARESRKLSFAMNAQSEIVWEFAVKHERYVTFSAVFVSAANDGAMLLVVPRRRVQNEAGHYICPSMGTVIFEWSNKRSFFTCCRLSVKVYHEECSSTSV</sequence>
<dbReference type="GeneID" id="92511884"/>
<dbReference type="InterPro" id="IPR036598">
    <property type="entry name" value="GOLD_dom_sf"/>
</dbReference>
<keyword evidence="4" id="KW-1185">Reference proteome</keyword>
<feature type="compositionally biased region" description="Low complexity" evidence="1">
    <location>
        <begin position="214"/>
        <end position="224"/>
    </location>
</feature>
<dbReference type="OrthoDB" id="1434354at2759"/>
<dbReference type="InterPro" id="IPR001251">
    <property type="entry name" value="CRAL-TRIO_dom"/>
</dbReference>
<dbReference type="Gene3D" id="2.60.120.680">
    <property type="entry name" value="GOLD domain"/>
    <property type="match status" value="1"/>
</dbReference>
<dbReference type="Gene3D" id="3.40.525.10">
    <property type="entry name" value="CRAL-TRIO lipid binding domain"/>
    <property type="match status" value="1"/>
</dbReference>
<comment type="caution">
    <text evidence="3">The sequence shown here is derived from an EMBL/GenBank/DDBJ whole genome shotgun (WGS) entry which is preliminary data.</text>
</comment>
<dbReference type="Pfam" id="PF00650">
    <property type="entry name" value="CRAL_TRIO"/>
    <property type="match status" value="1"/>
</dbReference>
<dbReference type="PANTHER" id="PTHR45657:SF1">
    <property type="entry name" value="CRAL-TRIO DOMAIN-CONTAINING PROTEIN YKL091C-RELATED"/>
    <property type="match status" value="1"/>
</dbReference>
<dbReference type="Proteomes" id="UP000673552">
    <property type="component" value="Chromosome 32"/>
</dbReference>
<dbReference type="InterPro" id="IPR051026">
    <property type="entry name" value="PI/PC_transfer"/>
</dbReference>
<feature type="domain" description="CRAL-TRIO" evidence="2">
    <location>
        <begin position="379"/>
        <end position="601"/>
    </location>
</feature>
<reference evidence="3 4" key="1">
    <citation type="submission" date="2021-03" db="EMBL/GenBank/DDBJ databases">
        <title>Leishmania (Mundinia) martiniquensis Genome sequencing and assembly.</title>
        <authorList>
            <person name="Almutairi H."/>
            <person name="Gatherer D."/>
        </authorList>
    </citation>
    <scope>NUCLEOTIDE SEQUENCE [LARGE SCALE GENOMIC DNA]</scope>
    <source>
        <strain evidence="3">LSCM1</strain>
    </source>
</reference>
<protein>
    <recommendedName>
        <fullName evidence="2">CRAL-TRIO domain-containing protein</fullName>
    </recommendedName>
</protein>
<evidence type="ECO:0000256" key="1">
    <source>
        <dbReference type="SAM" id="MobiDB-lite"/>
    </source>
</evidence>
<dbReference type="InterPro" id="IPR036865">
    <property type="entry name" value="CRAL-TRIO_dom_sf"/>
</dbReference>
<dbReference type="AlphaFoldDB" id="A0A836KLW9"/>
<dbReference type="RefSeq" id="XP_067175921.1">
    <property type="nucleotide sequence ID" value="XM_067319372.1"/>
</dbReference>
<dbReference type="SUPFAM" id="SSF101576">
    <property type="entry name" value="Supernatant protein factor (SPF), C-terminal domain"/>
    <property type="match status" value="1"/>
</dbReference>
<dbReference type="EMBL" id="JAFEUZ010000032">
    <property type="protein sequence ID" value="KAG5470528.1"/>
    <property type="molecule type" value="Genomic_DNA"/>
</dbReference>
<feature type="compositionally biased region" description="Basic and acidic residues" evidence="1">
    <location>
        <begin position="240"/>
        <end position="266"/>
    </location>
</feature>
<dbReference type="SUPFAM" id="SSF52087">
    <property type="entry name" value="CRAL/TRIO domain"/>
    <property type="match status" value="1"/>
</dbReference>
<evidence type="ECO:0000313" key="3">
    <source>
        <dbReference type="EMBL" id="KAG5470528.1"/>
    </source>
</evidence>
<dbReference type="KEGG" id="lmat:92511884"/>
<dbReference type="PROSITE" id="PS50191">
    <property type="entry name" value="CRAL_TRIO"/>
    <property type="match status" value="1"/>
</dbReference>
<organism evidence="3 4">
    <name type="scientific">Leishmania martiniquensis</name>
    <dbReference type="NCBI Taxonomy" id="1580590"/>
    <lineage>
        <taxon>Eukaryota</taxon>
        <taxon>Discoba</taxon>
        <taxon>Euglenozoa</taxon>
        <taxon>Kinetoplastea</taxon>
        <taxon>Metakinetoplastina</taxon>
        <taxon>Trypanosomatida</taxon>
        <taxon>Trypanosomatidae</taxon>
        <taxon>Leishmaniinae</taxon>
        <taxon>Leishmania</taxon>
    </lineage>
</organism>
<feature type="region of interest" description="Disordered" evidence="1">
    <location>
        <begin position="615"/>
        <end position="641"/>
    </location>
</feature>
<accession>A0A836KLW9</accession>
<evidence type="ECO:0000313" key="4">
    <source>
        <dbReference type="Proteomes" id="UP000673552"/>
    </source>
</evidence>
<evidence type="ECO:0000259" key="2">
    <source>
        <dbReference type="PROSITE" id="PS50191"/>
    </source>
</evidence>
<dbReference type="PANTHER" id="PTHR45657">
    <property type="entry name" value="CRAL-TRIO DOMAIN-CONTAINING PROTEIN YKL091C-RELATED"/>
    <property type="match status" value="1"/>
</dbReference>
<name>A0A836KLW9_9TRYP</name>
<gene>
    <name evidence="3" type="ORF">LSCM1_01772</name>
</gene>